<dbReference type="Proteomes" id="UP000023152">
    <property type="component" value="Unassembled WGS sequence"/>
</dbReference>
<gene>
    <name evidence="2" type="ORF">RFI_34760</name>
</gene>
<proteinExistence type="predicted"/>
<accession>X6LL25</accession>
<evidence type="ECO:0000313" key="2">
    <source>
        <dbReference type="EMBL" id="ETO02658.1"/>
    </source>
</evidence>
<dbReference type="EMBL" id="ASPP01035218">
    <property type="protein sequence ID" value="ETO02658.1"/>
    <property type="molecule type" value="Genomic_DNA"/>
</dbReference>
<evidence type="ECO:0000256" key="1">
    <source>
        <dbReference type="SAM" id="Phobius"/>
    </source>
</evidence>
<keyword evidence="1" id="KW-0472">Membrane</keyword>
<dbReference type="AlphaFoldDB" id="X6LL25"/>
<keyword evidence="3" id="KW-1185">Reference proteome</keyword>
<sequence>MEEIRTEQKLEMKRITKRYELQLARMQVEVDEWKGQVEDKKLYHSLQAQLNAIVQSMLNTSSLSSSWQQVQSQIQQVHQIVLQKHDHSQLLLQKANDQWVRYQHAVENQLRVLKQFCVQVQSISFPFFLFFILFVMDSEQYTHTNKHH</sequence>
<evidence type="ECO:0000313" key="3">
    <source>
        <dbReference type="Proteomes" id="UP000023152"/>
    </source>
</evidence>
<protein>
    <submittedName>
        <fullName evidence="2">Uncharacterized protein</fullName>
    </submittedName>
</protein>
<feature type="transmembrane region" description="Helical" evidence="1">
    <location>
        <begin position="116"/>
        <end position="136"/>
    </location>
</feature>
<reference evidence="2 3" key="1">
    <citation type="journal article" date="2013" name="Curr. Biol.">
        <title>The Genome of the Foraminiferan Reticulomyxa filosa.</title>
        <authorList>
            <person name="Glockner G."/>
            <person name="Hulsmann N."/>
            <person name="Schleicher M."/>
            <person name="Noegel A.A."/>
            <person name="Eichinger L."/>
            <person name="Gallinger C."/>
            <person name="Pawlowski J."/>
            <person name="Sierra R."/>
            <person name="Euteneuer U."/>
            <person name="Pillet L."/>
            <person name="Moustafa A."/>
            <person name="Platzer M."/>
            <person name="Groth M."/>
            <person name="Szafranski K."/>
            <person name="Schliwa M."/>
        </authorList>
    </citation>
    <scope>NUCLEOTIDE SEQUENCE [LARGE SCALE GENOMIC DNA]</scope>
</reference>
<keyword evidence="1" id="KW-0812">Transmembrane</keyword>
<organism evidence="2 3">
    <name type="scientific">Reticulomyxa filosa</name>
    <dbReference type="NCBI Taxonomy" id="46433"/>
    <lineage>
        <taxon>Eukaryota</taxon>
        <taxon>Sar</taxon>
        <taxon>Rhizaria</taxon>
        <taxon>Retaria</taxon>
        <taxon>Foraminifera</taxon>
        <taxon>Monothalamids</taxon>
        <taxon>Reticulomyxidae</taxon>
        <taxon>Reticulomyxa</taxon>
    </lineage>
</organism>
<keyword evidence="1" id="KW-1133">Transmembrane helix</keyword>
<comment type="caution">
    <text evidence="2">The sequence shown here is derived from an EMBL/GenBank/DDBJ whole genome shotgun (WGS) entry which is preliminary data.</text>
</comment>
<name>X6LL25_RETFI</name>